<accession>E6TTG7</accession>
<dbReference type="EMBL" id="CP002394">
    <property type="protein sequence ID" value="ADU29603.1"/>
    <property type="molecule type" value="Genomic_DNA"/>
</dbReference>
<evidence type="ECO:0000313" key="3">
    <source>
        <dbReference type="Proteomes" id="UP000001401"/>
    </source>
</evidence>
<keyword evidence="1" id="KW-0472">Membrane</keyword>
<evidence type="ECO:0000256" key="1">
    <source>
        <dbReference type="SAM" id="Phobius"/>
    </source>
</evidence>
<keyword evidence="1" id="KW-1133">Transmembrane helix</keyword>
<reference evidence="2" key="1">
    <citation type="submission" date="2010-12" db="EMBL/GenBank/DDBJ databases">
        <title>Complete sequence of Bacillus cellulosilyticus DSM 2522.</title>
        <authorList>
            <consortium name="US DOE Joint Genome Institute"/>
            <person name="Lucas S."/>
            <person name="Copeland A."/>
            <person name="Lapidus A."/>
            <person name="Cheng J.-F."/>
            <person name="Bruce D."/>
            <person name="Goodwin L."/>
            <person name="Pitluck S."/>
            <person name="Chertkov O."/>
            <person name="Detter J.C."/>
            <person name="Han C."/>
            <person name="Tapia R."/>
            <person name="Land M."/>
            <person name="Hauser L."/>
            <person name="Jeffries C."/>
            <person name="Kyrpides N."/>
            <person name="Ivanova N."/>
            <person name="Mikhailova N."/>
            <person name="Brumm P."/>
            <person name="Mead D."/>
            <person name="Woyke T."/>
        </authorList>
    </citation>
    <scope>NUCLEOTIDE SEQUENCE [LARGE SCALE GENOMIC DNA]</scope>
    <source>
        <strain evidence="2">DSM 2522</strain>
    </source>
</reference>
<protein>
    <recommendedName>
        <fullName evidence="4">Outer membrane lipoprotein-sorting protein</fullName>
    </recommendedName>
</protein>
<feature type="transmembrane region" description="Helical" evidence="1">
    <location>
        <begin position="10"/>
        <end position="28"/>
    </location>
</feature>
<keyword evidence="1" id="KW-0812">Transmembrane</keyword>
<evidence type="ECO:0000313" key="2">
    <source>
        <dbReference type="EMBL" id="ADU29603.1"/>
    </source>
</evidence>
<evidence type="ECO:0008006" key="4">
    <source>
        <dbReference type="Google" id="ProtNLM"/>
    </source>
</evidence>
<sequence length="246" mass="29468">MATYRPVKKWLIPLMAIIIGGSAGFYFFPSAHEYHYAQWMQMIEEAKELEYKVEGKYSFNDQPSFTSEGIWSEEKSFFTIFSERTDYFFHIFIEENVMFVDRQGDWRQASRPHQVFAELSPLDHPFNWTVDMLSDAAKVNYEEDGNQKKYEAIFHEFHHVDVMGYELREQRDTRLEMVFEDNKLSSLIITIKPVRHDEIKDNDKYPEVMEHLIFFEVNEKQEIRIAPEYAHESAEMESLYLNHFEP</sequence>
<organism evidence="2 3">
    <name type="scientific">Evansella cellulosilytica (strain ATCC 21833 / DSM 2522 / FERM P-1141 / JCM 9156 / N-4)</name>
    <name type="common">Bacillus cellulosilyticus</name>
    <dbReference type="NCBI Taxonomy" id="649639"/>
    <lineage>
        <taxon>Bacteria</taxon>
        <taxon>Bacillati</taxon>
        <taxon>Bacillota</taxon>
        <taxon>Bacilli</taxon>
        <taxon>Bacillales</taxon>
        <taxon>Bacillaceae</taxon>
        <taxon>Evansella</taxon>
    </lineage>
</organism>
<dbReference type="HOGENOM" id="CLU_1127304_0_0_9"/>
<dbReference type="STRING" id="649639.Bcell_1338"/>
<dbReference type="Proteomes" id="UP000001401">
    <property type="component" value="Chromosome"/>
</dbReference>
<proteinExistence type="predicted"/>
<keyword evidence="3" id="KW-1185">Reference proteome</keyword>
<gene>
    <name evidence="2" type="ordered locus">Bcell_1338</name>
</gene>
<dbReference type="AlphaFoldDB" id="E6TTG7"/>
<name>E6TTG7_EVAC2</name>
<dbReference type="KEGG" id="bco:Bcell_1338"/>